<accession>A0A8R1Y0H7</accession>
<dbReference type="AlphaFoldDB" id="A0A8R1Y0H7"/>
<evidence type="ECO:0000313" key="2">
    <source>
        <dbReference type="Proteomes" id="UP000024404"/>
    </source>
</evidence>
<reference evidence="1" key="2">
    <citation type="submission" date="2022-06" db="UniProtKB">
        <authorList>
            <consortium name="EnsemblMetazoa"/>
        </authorList>
    </citation>
    <scope>IDENTIFICATION</scope>
</reference>
<reference evidence="2" key="1">
    <citation type="submission" date="2013-10" db="EMBL/GenBank/DDBJ databases">
        <title>Genome sequencing of Onchocerca volvulus.</title>
        <authorList>
            <person name="Cotton J."/>
            <person name="Tsai J."/>
            <person name="Stanley E."/>
            <person name="Tracey A."/>
            <person name="Holroyd N."/>
            <person name="Lustigman S."/>
            <person name="Berriman M."/>
        </authorList>
    </citation>
    <scope>NUCLEOTIDE SEQUENCE</scope>
</reference>
<dbReference type="EnsemblMetazoa" id="OVOC8215.1">
    <property type="protein sequence ID" value="OVOC8215.1"/>
    <property type="gene ID" value="WBGene00245024"/>
</dbReference>
<dbReference type="EMBL" id="CMVM020000247">
    <property type="status" value="NOT_ANNOTATED_CDS"/>
    <property type="molecule type" value="Genomic_DNA"/>
</dbReference>
<dbReference type="Proteomes" id="UP000024404">
    <property type="component" value="Unassembled WGS sequence"/>
</dbReference>
<protein>
    <submittedName>
        <fullName evidence="1">Uncharacterized protein</fullName>
    </submittedName>
</protein>
<organism evidence="1 2">
    <name type="scientific">Onchocerca volvulus</name>
    <dbReference type="NCBI Taxonomy" id="6282"/>
    <lineage>
        <taxon>Eukaryota</taxon>
        <taxon>Metazoa</taxon>
        <taxon>Ecdysozoa</taxon>
        <taxon>Nematoda</taxon>
        <taxon>Chromadorea</taxon>
        <taxon>Rhabditida</taxon>
        <taxon>Spirurina</taxon>
        <taxon>Spiruromorpha</taxon>
        <taxon>Filarioidea</taxon>
        <taxon>Onchocercidae</taxon>
        <taxon>Onchocerca</taxon>
    </lineage>
</organism>
<sequence>MTEGGGWDITSKQFRHSSRGTAVSKELGIGIGVDGSFFHSAVKYYALWYSPMSCPCHSLLYSGRPPLIQQLGNQYITEYQPIFRPECQPKFVLLHRKLRLRVSRDSFRFCDSCVWLW</sequence>
<evidence type="ECO:0000313" key="1">
    <source>
        <dbReference type="EnsemblMetazoa" id="OVOC8215.1"/>
    </source>
</evidence>
<proteinExistence type="predicted"/>
<name>A0A8R1Y0H7_ONCVO</name>
<keyword evidence="2" id="KW-1185">Reference proteome</keyword>